<dbReference type="SMART" id="SM00382">
    <property type="entry name" value="AAA"/>
    <property type="match status" value="1"/>
</dbReference>
<reference evidence="6 7" key="1">
    <citation type="submission" date="2019-06" db="EMBL/GenBank/DDBJ databases">
        <title>Sequencing the genomes of 1000 actinobacteria strains.</title>
        <authorList>
            <person name="Klenk H.-P."/>
        </authorList>
    </citation>
    <scope>NUCLEOTIDE SEQUENCE [LARGE SCALE GENOMIC DNA]</scope>
    <source>
        <strain evidence="6 7">DSM 44826</strain>
    </source>
</reference>
<keyword evidence="1 3" id="KW-0547">Nucleotide-binding</keyword>
<dbReference type="PROSITE" id="PS50901">
    <property type="entry name" value="FTSK"/>
    <property type="match status" value="1"/>
</dbReference>
<feature type="transmembrane region" description="Helical" evidence="4">
    <location>
        <begin position="20"/>
        <end position="40"/>
    </location>
</feature>
<dbReference type="InterPro" id="IPR027417">
    <property type="entry name" value="P-loop_NTPase"/>
</dbReference>
<accession>A0A561TTG9</accession>
<comment type="caution">
    <text evidence="6">The sequence shown here is derived from an EMBL/GenBank/DDBJ whole genome shotgun (WGS) entry which is preliminary data.</text>
</comment>
<dbReference type="Proteomes" id="UP000317940">
    <property type="component" value="Unassembled WGS sequence"/>
</dbReference>
<keyword evidence="4" id="KW-1133">Transmembrane helix</keyword>
<dbReference type="PANTHER" id="PTHR22683">
    <property type="entry name" value="SPORULATION PROTEIN RELATED"/>
    <property type="match status" value="1"/>
</dbReference>
<gene>
    <name evidence="6" type="ORF">FHX73_13418</name>
</gene>
<keyword evidence="4" id="KW-0472">Membrane</keyword>
<dbReference type="Pfam" id="PF01580">
    <property type="entry name" value="FtsK_SpoIIIE"/>
    <property type="match status" value="2"/>
</dbReference>
<dbReference type="AlphaFoldDB" id="A0A561TTG9"/>
<evidence type="ECO:0000259" key="5">
    <source>
        <dbReference type="PROSITE" id="PS50901"/>
    </source>
</evidence>
<dbReference type="PANTHER" id="PTHR22683:SF41">
    <property type="entry name" value="DNA TRANSLOCASE FTSK"/>
    <property type="match status" value="1"/>
</dbReference>
<feature type="domain" description="FtsK" evidence="5">
    <location>
        <begin position="188"/>
        <end position="375"/>
    </location>
</feature>
<dbReference type="SUPFAM" id="SSF52540">
    <property type="entry name" value="P-loop containing nucleoside triphosphate hydrolases"/>
    <property type="match status" value="1"/>
</dbReference>
<evidence type="ECO:0000313" key="7">
    <source>
        <dbReference type="Proteomes" id="UP000317940"/>
    </source>
</evidence>
<evidence type="ECO:0000256" key="3">
    <source>
        <dbReference type="PROSITE-ProRule" id="PRU00289"/>
    </source>
</evidence>
<evidence type="ECO:0000313" key="6">
    <source>
        <dbReference type="EMBL" id="TWF90374.1"/>
    </source>
</evidence>
<evidence type="ECO:0000256" key="2">
    <source>
        <dbReference type="ARBA" id="ARBA00022840"/>
    </source>
</evidence>
<protein>
    <submittedName>
        <fullName evidence="6">S-DNA-T family DNA segregation ATPase FtsK/SpoIIIE</fullName>
    </submittedName>
</protein>
<dbReference type="CDD" id="cd01127">
    <property type="entry name" value="TrwB_TraG_TraD_VirD4"/>
    <property type="match status" value="1"/>
</dbReference>
<evidence type="ECO:0000256" key="1">
    <source>
        <dbReference type="ARBA" id="ARBA00022741"/>
    </source>
</evidence>
<keyword evidence="2 3" id="KW-0067">ATP-binding</keyword>
<dbReference type="GO" id="GO:0003677">
    <property type="term" value="F:DNA binding"/>
    <property type="evidence" value="ECO:0007669"/>
    <property type="project" value="InterPro"/>
</dbReference>
<organism evidence="6 7">
    <name type="scientific">Kitasatospora viridis</name>
    <dbReference type="NCBI Taxonomy" id="281105"/>
    <lineage>
        <taxon>Bacteria</taxon>
        <taxon>Bacillati</taxon>
        <taxon>Actinomycetota</taxon>
        <taxon>Actinomycetes</taxon>
        <taxon>Kitasatosporales</taxon>
        <taxon>Streptomycetaceae</taxon>
        <taxon>Kitasatospora</taxon>
    </lineage>
</organism>
<feature type="binding site" evidence="3">
    <location>
        <begin position="205"/>
        <end position="212"/>
    </location>
    <ligand>
        <name>ATP</name>
        <dbReference type="ChEBI" id="CHEBI:30616"/>
    </ligand>
</feature>
<dbReference type="Gene3D" id="3.40.50.300">
    <property type="entry name" value="P-loop containing nucleotide triphosphate hydrolases"/>
    <property type="match status" value="1"/>
</dbReference>
<keyword evidence="4" id="KW-0812">Transmembrane</keyword>
<dbReference type="InterPro" id="IPR050206">
    <property type="entry name" value="FtsK/SpoIIIE/SftA"/>
</dbReference>
<dbReference type="InterPro" id="IPR003593">
    <property type="entry name" value="AAA+_ATPase"/>
</dbReference>
<dbReference type="InterPro" id="IPR002543">
    <property type="entry name" value="FtsK_dom"/>
</dbReference>
<evidence type="ECO:0000256" key="4">
    <source>
        <dbReference type="SAM" id="Phobius"/>
    </source>
</evidence>
<dbReference type="EMBL" id="VIWT01000003">
    <property type="protein sequence ID" value="TWF90374.1"/>
    <property type="molecule type" value="Genomic_DNA"/>
</dbReference>
<feature type="transmembrane region" description="Helical" evidence="4">
    <location>
        <begin position="47"/>
        <end position="65"/>
    </location>
</feature>
<name>A0A561TTG9_9ACTN</name>
<sequence>MTNMRGMDGAPAGAQLPVVVWVVLGVLALWLAVAMAGPWLRVRRPHAWWALVGFPVAVVRLVWTWRRLSDVQGLSVSKRPPMALVGRGVVVRGRALRMIKPKLGLPRWRLGGLEVEVKLHPGQTPDLYAAAAESMAHAWRVHSVRALSRERGRVVLVALAWDPLAVPLRPYVGAVGLLEAVVGFWEDGTPWRVSFRTVPHWLIVGATRSGKSTFISALVRALAPQRVALVGLDLKGGLELAAFEPRFTALATDRKSAAVLLDQLLEGLTGRMALCRMAGVRSVWELPDSERPVPIVVLVDEVAELFLTANSSEKAEVAQVTTALLRVAQLGAALGVHLVVAGQRFGSDLGQGATALRAQLAGRACFRVSDAGTAEMALGDLDDAAVESAMRIPEVFPGLAVAFNAPGSSGSWMRARTHLVTVDEARAVSTEHAALTPELEALYAASVGGVGGE</sequence>
<dbReference type="GO" id="GO:0005524">
    <property type="term" value="F:ATP binding"/>
    <property type="evidence" value="ECO:0007669"/>
    <property type="project" value="UniProtKB-UniRule"/>
</dbReference>
<proteinExistence type="predicted"/>
<keyword evidence="7" id="KW-1185">Reference proteome</keyword>